<evidence type="ECO:0000256" key="1">
    <source>
        <dbReference type="SAM" id="MobiDB-lite"/>
    </source>
</evidence>
<dbReference type="RefSeq" id="XP_009266045.1">
    <property type="nucleotide sequence ID" value="XM_009267770.1"/>
</dbReference>
<gene>
    <name evidence="3" type="ORF">J056_000372</name>
</gene>
<evidence type="ECO:0000313" key="4">
    <source>
        <dbReference type="Proteomes" id="UP000014064"/>
    </source>
</evidence>
<sequence length="231" mass="24334">MHLKLYAALALISAVLAQMPSGEGGDLLQGLDKTLEVPEGSLKNQTLSEPPAWATSKAETPAETSSTGARPVETGIPDEAKKQIKQAMEEEAAKDDEKTSSDSPSPAKSAEVDMDDKKASPSSAKPAEAAEAPKPTSNTPDGKADEDKLLGGSLMKRQIPIVSDLAGGASKRDAKPNQKADEDRLLGGGSMKRQIPIVSDLAGGASKRDENDHYKRQAGYTKRSGFKRVPV</sequence>
<dbReference type="EMBL" id="KE007224">
    <property type="protein sequence ID" value="EOR04621.1"/>
    <property type="molecule type" value="Genomic_DNA"/>
</dbReference>
<keyword evidence="4" id="KW-1185">Reference proteome</keyword>
<name>R9AWY4_WALI9</name>
<dbReference type="AlphaFoldDB" id="R9AWY4"/>
<dbReference type="KEGG" id="wic:J056_000372"/>
<accession>R9AWY4</accession>
<reference evidence="4" key="1">
    <citation type="journal article" date="2013" name="BMC Genomics">
        <title>Genome and transcriptome sequencing of the halophilic fungus Wallemia ichthyophaga: haloadaptations present and absent.</title>
        <authorList>
            <person name="Zajc J."/>
            <person name="Liu Y."/>
            <person name="Dai W."/>
            <person name="Yang Z."/>
            <person name="Hu J."/>
            <person name="Gostincar C."/>
            <person name="Gunde-Cimerman N."/>
        </authorList>
    </citation>
    <scope>NUCLEOTIDE SEQUENCE [LARGE SCALE GENOMIC DNA]</scope>
    <source>
        <strain evidence="4">EXF-994 / CBS 113033</strain>
    </source>
</reference>
<organism evidence="3 4">
    <name type="scientific">Wallemia ichthyophaga (strain EXF-994 / CBS 113033)</name>
    <dbReference type="NCBI Taxonomy" id="1299270"/>
    <lineage>
        <taxon>Eukaryota</taxon>
        <taxon>Fungi</taxon>
        <taxon>Dikarya</taxon>
        <taxon>Basidiomycota</taxon>
        <taxon>Wallemiomycotina</taxon>
        <taxon>Wallemiomycetes</taxon>
        <taxon>Wallemiales</taxon>
        <taxon>Wallemiaceae</taxon>
        <taxon>Wallemia</taxon>
    </lineage>
</organism>
<dbReference type="OrthoDB" id="10604253at2759"/>
<feature type="signal peptide" evidence="2">
    <location>
        <begin position="1"/>
        <end position="17"/>
    </location>
</feature>
<keyword evidence="2" id="KW-0732">Signal</keyword>
<dbReference type="GeneID" id="20373324"/>
<dbReference type="Proteomes" id="UP000014064">
    <property type="component" value="Unassembled WGS sequence"/>
</dbReference>
<evidence type="ECO:0000313" key="3">
    <source>
        <dbReference type="EMBL" id="EOR04621.1"/>
    </source>
</evidence>
<feature type="chain" id="PRO_5004480601" evidence="2">
    <location>
        <begin position="18"/>
        <end position="231"/>
    </location>
</feature>
<dbReference type="OMA" id="PNQKADE"/>
<feature type="compositionally biased region" description="Basic and acidic residues" evidence="1">
    <location>
        <begin position="170"/>
        <end position="185"/>
    </location>
</feature>
<evidence type="ECO:0000256" key="2">
    <source>
        <dbReference type="SAM" id="SignalP"/>
    </source>
</evidence>
<dbReference type="HOGENOM" id="CLU_1289842_0_0_1"/>
<feature type="compositionally biased region" description="Basic and acidic residues" evidence="1">
    <location>
        <begin position="206"/>
        <end position="215"/>
    </location>
</feature>
<feature type="compositionally biased region" description="Low complexity" evidence="1">
    <location>
        <begin position="120"/>
        <end position="135"/>
    </location>
</feature>
<protein>
    <submittedName>
        <fullName evidence="3">Uncharacterized protein</fullName>
    </submittedName>
</protein>
<proteinExistence type="predicted"/>
<feature type="region of interest" description="Disordered" evidence="1">
    <location>
        <begin position="39"/>
        <end position="231"/>
    </location>
</feature>